<comment type="caution">
    <text evidence="2">The sequence shown here is derived from an EMBL/GenBank/DDBJ whole genome shotgun (WGS) entry which is preliminary data.</text>
</comment>
<feature type="transmembrane region" description="Helical" evidence="1">
    <location>
        <begin position="12"/>
        <end position="31"/>
    </location>
</feature>
<accession>A0ABQ3L4S8</accession>
<proteinExistence type="predicted"/>
<protein>
    <recommendedName>
        <fullName evidence="4">Transmembrane protein</fullName>
    </recommendedName>
</protein>
<evidence type="ECO:0000313" key="3">
    <source>
        <dbReference type="Proteomes" id="UP000635387"/>
    </source>
</evidence>
<name>A0ABQ3L4S8_9PSEU</name>
<dbReference type="RefSeq" id="WP_229907561.1">
    <property type="nucleotide sequence ID" value="NZ_BNAY01000001.1"/>
</dbReference>
<keyword evidence="1" id="KW-0472">Membrane</keyword>
<evidence type="ECO:0008006" key="4">
    <source>
        <dbReference type="Google" id="ProtNLM"/>
    </source>
</evidence>
<dbReference type="EMBL" id="BNAY01000001">
    <property type="protein sequence ID" value="GHH03595.1"/>
    <property type="molecule type" value="Genomic_DNA"/>
</dbReference>
<keyword evidence="1" id="KW-1133">Transmembrane helix</keyword>
<evidence type="ECO:0000256" key="1">
    <source>
        <dbReference type="SAM" id="Phobius"/>
    </source>
</evidence>
<keyword evidence="3" id="KW-1185">Reference proteome</keyword>
<organism evidence="2 3">
    <name type="scientific">Amycolatopsis oliviviridis</name>
    <dbReference type="NCBI Taxonomy" id="1471590"/>
    <lineage>
        <taxon>Bacteria</taxon>
        <taxon>Bacillati</taxon>
        <taxon>Actinomycetota</taxon>
        <taxon>Actinomycetes</taxon>
        <taxon>Pseudonocardiales</taxon>
        <taxon>Pseudonocardiaceae</taxon>
        <taxon>Amycolatopsis</taxon>
    </lineage>
</organism>
<keyword evidence="1" id="KW-0812">Transmembrane</keyword>
<sequence>MPGKPRIPRVLLVVPAGISFVVLLVALGGFLGDRVDKLNTGEEVTVVEISECFDERPPVTGRGTYCEGGWRFDDGRTAQGRIEGEKAAVGDRVFAGDGFAYRSKTMVILSLSVTVAIGLALLGMPIGLGLQYRKYRKYEARRRREE</sequence>
<gene>
    <name evidence="2" type="ORF">GCM10017790_05590</name>
</gene>
<feature type="transmembrane region" description="Helical" evidence="1">
    <location>
        <begin position="107"/>
        <end position="132"/>
    </location>
</feature>
<reference evidence="3" key="1">
    <citation type="journal article" date="2019" name="Int. J. Syst. Evol. Microbiol.">
        <title>The Global Catalogue of Microorganisms (GCM) 10K type strain sequencing project: providing services to taxonomists for standard genome sequencing and annotation.</title>
        <authorList>
            <consortium name="The Broad Institute Genomics Platform"/>
            <consortium name="The Broad Institute Genome Sequencing Center for Infectious Disease"/>
            <person name="Wu L."/>
            <person name="Ma J."/>
        </authorList>
    </citation>
    <scope>NUCLEOTIDE SEQUENCE [LARGE SCALE GENOMIC DNA]</scope>
    <source>
        <strain evidence="3">CGMCC 4.7683</strain>
    </source>
</reference>
<dbReference type="Proteomes" id="UP000635387">
    <property type="component" value="Unassembled WGS sequence"/>
</dbReference>
<evidence type="ECO:0000313" key="2">
    <source>
        <dbReference type="EMBL" id="GHH03595.1"/>
    </source>
</evidence>